<evidence type="ECO:0000313" key="2">
    <source>
        <dbReference type="Proteomes" id="UP000294200"/>
    </source>
</evidence>
<dbReference type="Proteomes" id="UP000294200">
    <property type="component" value="Unassembled WGS sequence"/>
</dbReference>
<dbReference type="AlphaFoldDB" id="A0A4R0XFT4"/>
<evidence type="ECO:0000313" key="1">
    <source>
        <dbReference type="EMBL" id="TCG09356.1"/>
    </source>
</evidence>
<protein>
    <submittedName>
        <fullName evidence="1">Uncharacterized protein</fullName>
    </submittedName>
</protein>
<organism evidence="1 2">
    <name type="scientific">Paraburkholderia steynii</name>
    <dbReference type="NCBI Taxonomy" id="1245441"/>
    <lineage>
        <taxon>Bacteria</taxon>
        <taxon>Pseudomonadati</taxon>
        <taxon>Pseudomonadota</taxon>
        <taxon>Betaproteobacteria</taxon>
        <taxon>Burkholderiales</taxon>
        <taxon>Burkholderiaceae</taxon>
        <taxon>Paraburkholderia</taxon>
    </lineage>
</organism>
<sequence>MDAAKLQAKVWKGYSLAAKRIGPAYNLFRPIAAINPFSNGPIATLNASFNAEDMTYGRPNKYGKPTWFALVDGSQTQVGDYLSNNDQTFFIAAMQPILPILAVDCNRTINVLRPQQQSGFGAQPYGGDTAAGETALMTGWPASVLQGTKGEKNEVNLPGDVRNPWWQILMPAFPGVVIGTADILTDDLQRRYSVSSAEATDLGWRITAMQAQT</sequence>
<proteinExistence type="predicted"/>
<reference evidence="1 2" key="1">
    <citation type="submission" date="2017-02" db="EMBL/GenBank/DDBJ databases">
        <title>Paraburkholderia sophoroidis sp. nov. and Paraburkholderia steynii sp. nov. rhizobial symbionts of the fynbos legume Hypocalyptus sophoroides.</title>
        <authorList>
            <person name="Steenkamp E.T."/>
            <person name="Beukes C.W."/>
            <person name="Van Zyl E."/>
            <person name="Avontuur J."/>
            <person name="Chan W.Y."/>
            <person name="Hassen A."/>
            <person name="Palmer M."/>
            <person name="Mthombeni L."/>
            <person name="Phalane F."/>
            <person name="Sereme K."/>
            <person name="Venter S.N."/>
        </authorList>
    </citation>
    <scope>NUCLEOTIDE SEQUENCE [LARGE SCALE GENOMIC DNA]</scope>
    <source>
        <strain evidence="1 2">HC1.1ba</strain>
    </source>
</reference>
<gene>
    <name evidence="1" type="ORF">BZM27_06025</name>
</gene>
<dbReference type="EMBL" id="MWML01000013">
    <property type="protein sequence ID" value="TCG09356.1"/>
    <property type="molecule type" value="Genomic_DNA"/>
</dbReference>
<keyword evidence="2" id="KW-1185">Reference proteome</keyword>
<name>A0A4R0XFT4_9BURK</name>
<comment type="caution">
    <text evidence="1">The sequence shown here is derived from an EMBL/GenBank/DDBJ whole genome shotgun (WGS) entry which is preliminary data.</text>
</comment>
<accession>A0A4R0XFT4</accession>